<evidence type="ECO:0000313" key="3">
    <source>
        <dbReference type="Proteomes" id="UP000215405"/>
    </source>
</evidence>
<feature type="domain" description="5-hmdU DNA kinase helical" evidence="1">
    <location>
        <begin position="20"/>
        <end position="298"/>
    </location>
</feature>
<dbReference type="Pfam" id="PF18723">
    <property type="entry name" value="HMUDK_hel"/>
    <property type="match status" value="1"/>
</dbReference>
<accession>A0A231V187</accession>
<dbReference type="EMBL" id="NBYO01000001">
    <property type="protein sequence ID" value="OXT01975.1"/>
    <property type="molecule type" value="Genomic_DNA"/>
</dbReference>
<dbReference type="Proteomes" id="UP000215405">
    <property type="component" value="Unassembled WGS sequence"/>
</dbReference>
<sequence length="369" mass="41708">MNQSPTHFVRQEPPKMREGVYELYWTFASRRQAAFEARLAGRSRPWTDDPILQVYKFCNVFRASDRVSQYMIRDVAYGADPETDAHDRVFQITAFRTFSNIATWESLTRELGGAPRLDHLRSGEFETALDRTKARNGGLYTGAFILCANKAFGFDEKHRNHVALFRHMFLEHACAERVLQAPSLRSVVELLQGFPLMGPFMAYQTAIDLNYSELLDFDENDYTQAGPGALRGLKKAFVDLGDMTPADAILWMTDRQEDEFRRLDLPFGGLFGRPLHGIDCQGLFCELDKYCREAVPELATARSRIKAKYSGSSGNIDLFFPPKWRLASPGTLPAVADDAVEGLGRRRLHGTSAAVRNDRSAFALRDLFA</sequence>
<proteinExistence type="predicted"/>
<comment type="caution">
    <text evidence="2">The sequence shown here is derived from an EMBL/GenBank/DDBJ whole genome shotgun (WGS) entry which is preliminary data.</text>
</comment>
<keyword evidence="3" id="KW-1185">Reference proteome</keyword>
<gene>
    <name evidence="2" type="ORF">B7H23_03290</name>
</gene>
<evidence type="ECO:0000259" key="1">
    <source>
        <dbReference type="Pfam" id="PF18723"/>
    </source>
</evidence>
<reference evidence="3" key="1">
    <citation type="journal article" date="2017" name="Int. J. Syst. Evol. Microbiol.">
        <title>Notoacmeibacter marinus gen. nov., sp. nov., isolated from the gut of a limpet and proposal of Notoacmeibacteraceae fam. nov. in the order Rhizobiales of the class Alphaproteobacteria.</title>
        <authorList>
            <person name="Huang Z."/>
            <person name="Guo F."/>
            <person name="Lai Q."/>
        </authorList>
    </citation>
    <scope>NUCLEOTIDE SEQUENCE [LARGE SCALE GENOMIC DNA]</scope>
    <source>
        <strain evidence="3">XMTR2A4</strain>
    </source>
</reference>
<dbReference type="AlphaFoldDB" id="A0A231V187"/>
<dbReference type="InterPro" id="IPR040684">
    <property type="entry name" value="HMUDK_hel"/>
</dbReference>
<name>A0A231V187_9HYPH</name>
<evidence type="ECO:0000313" key="2">
    <source>
        <dbReference type="EMBL" id="OXT01975.1"/>
    </source>
</evidence>
<protein>
    <recommendedName>
        <fullName evidence="1">5-hmdU DNA kinase helical domain-containing protein</fullName>
    </recommendedName>
</protein>
<organism evidence="2 3">
    <name type="scientific">Notoacmeibacter marinus</name>
    <dbReference type="NCBI Taxonomy" id="1876515"/>
    <lineage>
        <taxon>Bacteria</taxon>
        <taxon>Pseudomonadati</taxon>
        <taxon>Pseudomonadota</taxon>
        <taxon>Alphaproteobacteria</taxon>
        <taxon>Hyphomicrobiales</taxon>
        <taxon>Notoacmeibacteraceae</taxon>
        <taxon>Notoacmeibacter</taxon>
    </lineage>
</organism>